<keyword evidence="2" id="KW-0472">Membrane</keyword>
<dbReference type="Pfam" id="PF19853">
    <property type="entry name" value="DUF6328"/>
    <property type="match status" value="1"/>
</dbReference>
<feature type="region of interest" description="Disordered" evidence="1">
    <location>
        <begin position="168"/>
        <end position="205"/>
    </location>
</feature>
<dbReference type="EMBL" id="CP108110">
    <property type="protein sequence ID" value="WUQ88239.1"/>
    <property type="molecule type" value="Genomic_DNA"/>
</dbReference>
<organism evidence="3 4">
    <name type="scientific">Kitasatospora purpeofusca</name>
    <dbReference type="NCBI Taxonomy" id="67352"/>
    <lineage>
        <taxon>Bacteria</taxon>
        <taxon>Bacillati</taxon>
        <taxon>Actinomycetota</taxon>
        <taxon>Actinomycetes</taxon>
        <taxon>Kitasatosporales</taxon>
        <taxon>Streptomycetaceae</taxon>
        <taxon>Kitasatospora</taxon>
    </lineage>
</organism>
<feature type="compositionally biased region" description="Basic and acidic residues" evidence="1">
    <location>
        <begin position="17"/>
        <end position="26"/>
    </location>
</feature>
<feature type="transmembrane region" description="Helical" evidence="2">
    <location>
        <begin position="69"/>
        <end position="91"/>
    </location>
</feature>
<protein>
    <submittedName>
        <fullName evidence="3">DUF6328 family protein</fullName>
    </submittedName>
</protein>
<dbReference type="InterPro" id="IPR046291">
    <property type="entry name" value="DUF6328"/>
</dbReference>
<dbReference type="RefSeq" id="WP_328958788.1">
    <property type="nucleotide sequence ID" value="NZ_CP108110.1"/>
</dbReference>
<feature type="transmembrane region" description="Helical" evidence="2">
    <location>
        <begin position="111"/>
        <end position="133"/>
    </location>
</feature>
<feature type="compositionally biased region" description="Basic and acidic residues" evidence="1">
    <location>
        <begin position="184"/>
        <end position="205"/>
    </location>
</feature>
<evidence type="ECO:0000313" key="4">
    <source>
        <dbReference type="Proteomes" id="UP001432222"/>
    </source>
</evidence>
<evidence type="ECO:0000256" key="2">
    <source>
        <dbReference type="SAM" id="Phobius"/>
    </source>
</evidence>
<keyword evidence="4" id="KW-1185">Reference proteome</keyword>
<feature type="compositionally biased region" description="Basic and acidic residues" evidence="1">
    <location>
        <begin position="168"/>
        <end position="177"/>
    </location>
</feature>
<sequence>MPPGTAGRGDTAPARTGRRESADERADRRWSDLLQEVRVAQTGSQILFGFLLSVVFMPRFAQLGDFDRALYVVTVVLGALSTGALTAPVSYHRLLAGRRLKPQLVDAASRLVVTGLVLLALTFAAALLLLLRVAVGGAAAAWIAGAVMAWFVAAWLLVPALHLRRHRDREDGARDGDAGGAPARDGDGDGDGERGPADRHRPPSG</sequence>
<feature type="transmembrane region" description="Helical" evidence="2">
    <location>
        <begin position="139"/>
        <end position="158"/>
    </location>
</feature>
<dbReference type="Proteomes" id="UP001432222">
    <property type="component" value="Chromosome"/>
</dbReference>
<proteinExistence type="predicted"/>
<evidence type="ECO:0000313" key="3">
    <source>
        <dbReference type="EMBL" id="WUQ88239.1"/>
    </source>
</evidence>
<keyword evidence="2" id="KW-1133">Transmembrane helix</keyword>
<evidence type="ECO:0000256" key="1">
    <source>
        <dbReference type="SAM" id="MobiDB-lite"/>
    </source>
</evidence>
<accession>A0ABZ1UB74</accession>
<keyword evidence="2" id="KW-0812">Transmembrane</keyword>
<feature type="region of interest" description="Disordered" evidence="1">
    <location>
        <begin position="1"/>
        <end position="26"/>
    </location>
</feature>
<name>A0ABZ1UB74_9ACTN</name>
<gene>
    <name evidence="3" type="ORF">OHA16_37775</name>
</gene>
<reference evidence="3" key="1">
    <citation type="submission" date="2022-10" db="EMBL/GenBank/DDBJ databases">
        <title>The complete genomes of actinobacterial strains from the NBC collection.</title>
        <authorList>
            <person name="Joergensen T.S."/>
            <person name="Alvarez Arevalo M."/>
            <person name="Sterndorff E.B."/>
            <person name="Faurdal D."/>
            <person name="Vuksanovic O."/>
            <person name="Mourched A.-S."/>
            <person name="Charusanti P."/>
            <person name="Shaw S."/>
            <person name="Blin K."/>
            <person name="Weber T."/>
        </authorList>
    </citation>
    <scope>NUCLEOTIDE SEQUENCE</scope>
    <source>
        <strain evidence="3">NBC_00222</strain>
    </source>
</reference>